<evidence type="ECO:0000313" key="1">
    <source>
        <dbReference type="EMBL" id="MBX49366.1"/>
    </source>
</evidence>
<organism evidence="1">
    <name type="scientific">Rhizophora mucronata</name>
    <name type="common">Asiatic mangrove</name>
    <dbReference type="NCBI Taxonomy" id="61149"/>
    <lineage>
        <taxon>Eukaryota</taxon>
        <taxon>Viridiplantae</taxon>
        <taxon>Streptophyta</taxon>
        <taxon>Embryophyta</taxon>
        <taxon>Tracheophyta</taxon>
        <taxon>Spermatophyta</taxon>
        <taxon>Magnoliopsida</taxon>
        <taxon>eudicotyledons</taxon>
        <taxon>Gunneridae</taxon>
        <taxon>Pentapetalae</taxon>
        <taxon>rosids</taxon>
        <taxon>fabids</taxon>
        <taxon>Malpighiales</taxon>
        <taxon>Rhizophoraceae</taxon>
        <taxon>Rhizophora</taxon>
    </lineage>
</organism>
<reference evidence="1" key="1">
    <citation type="submission" date="2018-02" db="EMBL/GenBank/DDBJ databases">
        <title>Rhizophora mucronata_Transcriptome.</title>
        <authorList>
            <person name="Meera S.P."/>
            <person name="Sreeshan A."/>
            <person name="Augustine A."/>
        </authorList>
    </citation>
    <scope>NUCLEOTIDE SEQUENCE</scope>
    <source>
        <tissue evidence="1">Leaf</tissue>
    </source>
</reference>
<accession>A0A2P2P3K6</accession>
<proteinExistence type="predicted"/>
<protein>
    <submittedName>
        <fullName evidence="1">Uncharacterized protein</fullName>
    </submittedName>
</protein>
<dbReference type="EMBL" id="GGEC01068882">
    <property type="protein sequence ID" value="MBX49366.1"/>
    <property type="molecule type" value="Transcribed_RNA"/>
</dbReference>
<sequence length="46" mass="5493">MSHQLECWNFIYFQRVQHEANLLKLLFGYRNPIQHCRNQSLSAGNS</sequence>
<dbReference type="AlphaFoldDB" id="A0A2P2P3K6"/>
<name>A0A2P2P3K6_RHIMU</name>